<protein>
    <submittedName>
        <fullName evidence="1">Uncharacterized protein</fullName>
    </submittedName>
</protein>
<comment type="caution">
    <text evidence="1">The sequence shown here is derived from an EMBL/GenBank/DDBJ whole genome shotgun (WGS) entry which is preliminary data.</text>
</comment>
<keyword evidence="2" id="KW-1185">Reference proteome</keyword>
<gene>
    <name evidence="1" type="ORF">FVF58_47485</name>
</gene>
<accession>A0A5B0G2U1</accession>
<organism evidence="1 2">
    <name type="scientific">Paraburkholderia panacisoli</name>
    <dbReference type="NCBI Taxonomy" id="2603818"/>
    <lineage>
        <taxon>Bacteria</taxon>
        <taxon>Pseudomonadati</taxon>
        <taxon>Pseudomonadota</taxon>
        <taxon>Betaproteobacteria</taxon>
        <taxon>Burkholderiales</taxon>
        <taxon>Burkholderiaceae</taxon>
        <taxon>Paraburkholderia</taxon>
    </lineage>
</organism>
<reference evidence="1 2" key="1">
    <citation type="submission" date="2019-08" db="EMBL/GenBank/DDBJ databases">
        <title>Paraburkholderia sp. DCY113.</title>
        <authorList>
            <person name="Kang J."/>
        </authorList>
    </citation>
    <scope>NUCLEOTIDE SEQUENCE [LARGE SCALE GENOMIC DNA]</scope>
    <source>
        <strain evidence="1 2">DCY113</strain>
    </source>
</reference>
<dbReference type="RefSeq" id="WP_149676442.1">
    <property type="nucleotide sequence ID" value="NZ_VTUZ01000072.1"/>
</dbReference>
<sequence length="72" mass="8258">MQVDYKVFHIDCWARHVKDDHYVAVARITCGPAQRRFSETHDSGDIDSFVNGTDAISCAKAWAIEWRDENSD</sequence>
<dbReference type="Proteomes" id="UP000325273">
    <property type="component" value="Unassembled WGS sequence"/>
</dbReference>
<evidence type="ECO:0000313" key="2">
    <source>
        <dbReference type="Proteomes" id="UP000325273"/>
    </source>
</evidence>
<dbReference type="EMBL" id="VTUZ01000072">
    <property type="protein sequence ID" value="KAA0997813.1"/>
    <property type="molecule type" value="Genomic_DNA"/>
</dbReference>
<name>A0A5B0G2U1_9BURK</name>
<evidence type="ECO:0000313" key="1">
    <source>
        <dbReference type="EMBL" id="KAA0997813.1"/>
    </source>
</evidence>
<proteinExistence type="predicted"/>
<dbReference type="AlphaFoldDB" id="A0A5B0G2U1"/>